<keyword evidence="4" id="KW-0234">DNA repair</keyword>
<comment type="caution">
    <text evidence="6">The sequence shown here is derived from an EMBL/GenBank/DDBJ whole genome shotgun (WGS) entry which is preliminary data.</text>
</comment>
<sequence>MFGKRENSVFGHVQFSEDEQQRTDAYLRQKLSSNFLSRRPGPGGRRLTYLESCKAIEIANEAFGFNGWSCRIVDCNVECKEKSDDGRWSIIYSSVVRIELKDGACHEDCGFGQSDGMKDLGAALEQAKKASISDARKRALRLFGEYLGNSCYDKEHIKDVTANRANQATLQSPTSIKIEQSNNASATTPPLHPPRTPLLENKPHQPAGSAPGFQPPPKPSHPITPTTGIVQNRPPQGQPAPRPMATGGPPAAQHTPPQSTSAGMAQPNRPQPMMQQGGGAPARPIQYSPPLKAEPTTPMMARPPYAHSMASPAPYGAPPRGPHLPTGNIENQPPQPFHRPPHPNVQHAAGTPPNQNTIAVNATGPFVRPPPTNAMRFHNETTEMSRKR</sequence>
<dbReference type="EMBL" id="VJMH01006426">
    <property type="protein sequence ID" value="KAF0689629.1"/>
    <property type="molecule type" value="Genomic_DNA"/>
</dbReference>
<feature type="compositionally biased region" description="Pro residues" evidence="5">
    <location>
        <begin position="213"/>
        <end position="222"/>
    </location>
</feature>
<comment type="similarity">
    <text evidence="1">Belongs to the RAD52 family.</text>
</comment>
<dbReference type="InterPro" id="IPR042525">
    <property type="entry name" value="Rad52_Rad59_Rad22_sf"/>
</dbReference>
<dbReference type="Pfam" id="PF04098">
    <property type="entry name" value="Rad52_Rad22"/>
    <property type="match status" value="1"/>
</dbReference>
<accession>A0A6A4Y1G2</accession>
<reference evidence="6" key="1">
    <citation type="submission" date="2019-06" db="EMBL/GenBank/DDBJ databases">
        <title>Genomics analysis of Aphanomyces spp. identifies a new class of oomycete effector associated with host adaptation.</title>
        <authorList>
            <person name="Gaulin E."/>
        </authorList>
    </citation>
    <scope>NUCLEOTIDE SEQUENCE</scope>
    <source>
        <strain evidence="6">CBS 578.67</strain>
    </source>
</reference>
<proteinExistence type="inferred from homology"/>
<evidence type="ECO:0000256" key="2">
    <source>
        <dbReference type="ARBA" id="ARBA00022763"/>
    </source>
</evidence>
<protein>
    <submittedName>
        <fullName evidence="6">Uncharacterized protein</fullName>
    </submittedName>
</protein>
<dbReference type="PANTHER" id="PTHR12132:SF1">
    <property type="entry name" value="DNA REPAIR PROTEIN RAD52 HOMOLOG"/>
    <property type="match status" value="1"/>
</dbReference>
<evidence type="ECO:0000256" key="5">
    <source>
        <dbReference type="SAM" id="MobiDB-lite"/>
    </source>
</evidence>
<name>A0A6A4Y1G2_9STRA</name>
<dbReference type="OrthoDB" id="206565at2759"/>
<dbReference type="PANTHER" id="PTHR12132">
    <property type="entry name" value="DNA REPAIR AND RECOMBINATION PROTEIN RAD52, RAD59"/>
    <property type="match status" value="1"/>
</dbReference>
<gene>
    <name evidence="6" type="ORF">As57867_018864</name>
</gene>
<feature type="region of interest" description="Disordered" evidence="5">
    <location>
        <begin position="165"/>
        <end position="388"/>
    </location>
</feature>
<feature type="compositionally biased region" description="Basic and acidic residues" evidence="5">
    <location>
        <begin position="377"/>
        <end position="388"/>
    </location>
</feature>
<keyword evidence="3" id="KW-0233">DNA recombination</keyword>
<keyword evidence="2" id="KW-0227">DNA damage</keyword>
<evidence type="ECO:0000313" key="6">
    <source>
        <dbReference type="EMBL" id="KAF0689629.1"/>
    </source>
</evidence>
<dbReference type="FunFam" id="3.30.390.80:FF:000001">
    <property type="entry name" value="DNA repair protein RAD52 homolog"/>
    <property type="match status" value="1"/>
</dbReference>
<dbReference type="InterPro" id="IPR007232">
    <property type="entry name" value="Rad52_Rad59_Rad22"/>
</dbReference>
<evidence type="ECO:0000256" key="1">
    <source>
        <dbReference type="ARBA" id="ARBA00006638"/>
    </source>
</evidence>
<dbReference type="AlphaFoldDB" id="A0A6A4Y1G2"/>
<dbReference type="SUPFAM" id="SSF54768">
    <property type="entry name" value="dsRNA-binding domain-like"/>
    <property type="match status" value="1"/>
</dbReference>
<organism evidence="6">
    <name type="scientific">Aphanomyces stellatus</name>
    <dbReference type="NCBI Taxonomy" id="120398"/>
    <lineage>
        <taxon>Eukaryota</taxon>
        <taxon>Sar</taxon>
        <taxon>Stramenopiles</taxon>
        <taxon>Oomycota</taxon>
        <taxon>Saprolegniomycetes</taxon>
        <taxon>Saprolegniales</taxon>
        <taxon>Verrucalvaceae</taxon>
        <taxon>Aphanomyces</taxon>
    </lineage>
</organism>
<feature type="non-terminal residue" evidence="6">
    <location>
        <position position="388"/>
    </location>
</feature>
<dbReference type="Gene3D" id="3.30.390.80">
    <property type="entry name" value="DNA repair protein Rad52/59/22"/>
    <property type="match status" value="1"/>
</dbReference>
<dbReference type="InterPro" id="IPR041247">
    <property type="entry name" value="Rad52_fam"/>
</dbReference>
<dbReference type="GO" id="GO:0000724">
    <property type="term" value="P:double-strand break repair via homologous recombination"/>
    <property type="evidence" value="ECO:0007669"/>
    <property type="project" value="TreeGrafter"/>
</dbReference>
<evidence type="ECO:0000256" key="4">
    <source>
        <dbReference type="ARBA" id="ARBA00023204"/>
    </source>
</evidence>
<dbReference type="GO" id="GO:0005634">
    <property type="term" value="C:nucleus"/>
    <property type="evidence" value="ECO:0007669"/>
    <property type="project" value="TreeGrafter"/>
</dbReference>
<dbReference type="GO" id="GO:0006312">
    <property type="term" value="P:mitotic recombination"/>
    <property type="evidence" value="ECO:0007669"/>
    <property type="project" value="TreeGrafter"/>
</dbReference>
<evidence type="ECO:0000256" key="3">
    <source>
        <dbReference type="ARBA" id="ARBA00023172"/>
    </source>
</evidence>
<feature type="compositionally biased region" description="Polar residues" evidence="5">
    <location>
        <begin position="165"/>
        <end position="186"/>
    </location>
</feature>
<dbReference type="GO" id="GO:0045002">
    <property type="term" value="P:double-strand break repair via single-strand annealing"/>
    <property type="evidence" value="ECO:0007669"/>
    <property type="project" value="TreeGrafter"/>
</dbReference>